<dbReference type="Gene3D" id="1.10.30.10">
    <property type="entry name" value="High mobility group box domain"/>
    <property type="match status" value="1"/>
</dbReference>
<dbReference type="PRINTS" id="PR00886">
    <property type="entry name" value="HIGHMOBLTY12"/>
</dbReference>
<dbReference type="InParanoid" id="D8QLM7"/>
<dbReference type="PANTHER" id="PTHR48112">
    <property type="entry name" value="HIGH MOBILITY GROUP PROTEIN DSP1"/>
    <property type="match status" value="1"/>
</dbReference>
<dbReference type="VEuPathDB" id="FungiDB:SCHCODRAFT_02450672"/>
<dbReference type="GO" id="GO:0005634">
    <property type="term" value="C:nucleus"/>
    <property type="evidence" value="ECO:0007669"/>
    <property type="project" value="UniProtKB-UniRule"/>
</dbReference>
<feature type="region of interest" description="Disordered" evidence="3">
    <location>
        <begin position="1"/>
        <end position="22"/>
    </location>
</feature>
<evidence type="ECO:0000259" key="4">
    <source>
        <dbReference type="PROSITE" id="PS50118"/>
    </source>
</evidence>
<keyword evidence="6" id="KW-1185">Reference proteome</keyword>
<dbReference type="STRING" id="578458.D8QLM7"/>
<dbReference type="Pfam" id="PF00505">
    <property type="entry name" value="HMG_box"/>
    <property type="match status" value="1"/>
</dbReference>
<dbReference type="RefSeq" id="XP_003026275.1">
    <property type="nucleotide sequence ID" value="XM_003026229.1"/>
</dbReference>
<keyword evidence="2" id="KW-0539">Nucleus</keyword>
<dbReference type="eggNOG" id="KOG0381">
    <property type="taxonomic scope" value="Eukaryota"/>
</dbReference>
<dbReference type="EMBL" id="GL377318">
    <property type="protein sequence ID" value="EFI91372.1"/>
    <property type="molecule type" value="Genomic_DNA"/>
</dbReference>
<dbReference type="PROSITE" id="PS50118">
    <property type="entry name" value="HMG_BOX_2"/>
    <property type="match status" value="1"/>
</dbReference>
<dbReference type="OrthoDB" id="1919336at2759"/>
<dbReference type="SUPFAM" id="SSF47095">
    <property type="entry name" value="HMG-box"/>
    <property type="match status" value="1"/>
</dbReference>
<dbReference type="InterPro" id="IPR036910">
    <property type="entry name" value="HMG_box_dom_sf"/>
</dbReference>
<dbReference type="HOGENOM" id="CLU_082854_10_3_1"/>
<evidence type="ECO:0000313" key="5">
    <source>
        <dbReference type="EMBL" id="EFI91372.1"/>
    </source>
</evidence>
<dbReference type="OMA" id="WKNLSHE"/>
<dbReference type="KEGG" id="scm:SCHCO_02450672"/>
<protein>
    <recommendedName>
        <fullName evidence="4">HMG box domain-containing protein</fullName>
    </recommendedName>
</protein>
<feature type="non-terminal residue" evidence="5">
    <location>
        <position position="1"/>
    </location>
</feature>
<evidence type="ECO:0000256" key="2">
    <source>
        <dbReference type="PROSITE-ProRule" id="PRU00267"/>
    </source>
</evidence>
<sequence>RKKRAKKEKDPNAPKRPATSYILYQNDCRQSMKEKNPGLHNTELLRYISETWKSLPEQEKSSYEAKAAKLKHDYEDAVREY</sequence>
<dbReference type="Proteomes" id="UP000007431">
    <property type="component" value="Unassembled WGS sequence"/>
</dbReference>
<feature type="domain" description="HMG box" evidence="4">
    <location>
        <begin position="14"/>
        <end position="81"/>
    </location>
</feature>
<dbReference type="InterPro" id="IPR009071">
    <property type="entry name" value="HMG_box_dom"/>
</dbReference>
<organism evidence="6">
    <name type="scientific">Schizophyllum commune (strain H4-8 / FGSC 9210)</name>
    <name type="common">Split gill fungus</name>
    <dbReference type="NCBI Taxonomy" id="578458"/>
    <lineage>
        <taxon>Eukaryota</taxon>
        <taxon>Fungi</taxon>
        <taxon>Dikarya</taxon>
        <taxon>Basidiomycota</taxon>
        <taxon>Agaricomycotina</taxon>
        <taxon>Agaricomycetes</taxon>
        <taxon>Agaricomycetidae</taxon>
        <taxon>Agaricales</taxon>
        <taxon>Schizophyllaceae</taxon>
        <taxon>Schizophyllum</taxon>
    </lineage>
</organism>
<proteinExistence type="predicted"/>
<keyword evidence="1 2" id="KW-0238">DNA-binding</keyword>
<name>D8QLM7_SCHCM</name>
<dbReference type="PANTHER" id="PTHR48112:SF22">
    <property type="entry name" value="MITOCHONDRIAL TRANSCRIPTION FACTOR A, ISOFORM B"/>
    <property type="match status" value="1"/>
</dbReference>
<evidence type="ECO:0000256" key="1">
    <source>
        <dbReference type="ARBA" id="ARBA00023125"/>
    </source>
</evidence>
<gene>
    <name evidence="5" type="ORF">SCHCODRAFT_62473</name>
</gene>
<dbReference type="SMART" id="SM00398">
    <property type="entry name" value="HMG"/>
    <property type="match status" value="1"/>
</dbReference>
<reference evidence="5 6" key="1">
    <citation type="journal article" date="2010" name="Nat. Biotechnol.">
        <title>Genome sequence of the model mushroom Schizophyllum commune.</title>
        <authorList>
            <person name="Ohm R.A."/>
            <person name="de Jong J.F."/>
            <person name="Lugones L.G."/>
            <person name="Aerts A."/>
            <person name="Kothe E."/>
            <person name="Stajich J.E."/>
            <person name="de Vries R.P."/>
            <person name="Record E."/>
            <person name="Levasseur A."/>
            <person name="Baker S.E."/>
            <person name="Bartholomew K.A."/>
            <person name="Coutinho P.M."/>
            <person name="Erdmann S."/>
            <person name="Fowler T.J."/>
            <person name="Gathman A.C."/>
            <person name="Lombard V."/>
            <person name="Henrissat B."/>
            <person name="Knabe N."/>
            <person name="Kuees U."/>
            <person name="Lilly W.W."/>
            <person name="Lindquist E."/>
            <person name="Lucas S."/>
            <person name="Magnuson J.K."/>
            <person name="Piumi F."/>
            <person name="Raudaskoski M."/>
            <person name="Salamov A."/>
            <person name="Schmutz J."/>
            <person name="Schwarze F.W.M.R."/>
            <person name="vanKuyk P.A."/>
            <person name="Horton J.S."/>
            <person name="Grigoriev I.V."/>
            <person name="Woesten H.A.B."/>
        </authorList>
    </citation>
    <scope>NUCLEOTIDE SEQUENCE [LARGE SCALE GENOMIC DNA]</scope>
    <source>
        <strain evidence="6">H4-8 / FGSC 9210</strain>
    </source>
</reference>
<evidence type="ECO:0000256" key="3">
    <source>
        <dbReference type="SAM" id="MobiDB-lite"/>
    </source>
</evidence>
<dbReference type="GO" id="GO:0003677">
    <property type="term" value="F:DNA binding"/>
    <property type="evidence" value="ECO:0007669"/>
    <property type="project" value="UniProtKB-UniRule"/>
</dbReference>
<dbReference type="GeneID" id="9596559"/>
<dbReference type="InterPro" id="IPR050342">
    <property type="entry name" value="HMGB"/>
</dbReference>
<dbReference type="AlphaFoldDB" id="D8QLM7"/>
<evidence type="ECO:0000313" key="6">
    <source>
        <dbReference type="Proteomes" id="UP000007431"/>
    </source>
</evidence>
<feature type="DNA-binding region" description="HMG box" evidence="2">
    <location>
        <begin position="14"/>
        <end position="81"/>
    </location>
</feature>
<accession>D8QLM7</accession>
<feature type="non-terminal residue" evidence="5">
    <location>
        <position position="81"/>
    </location>
</feature>